<dbReference type="InterPro" id="IPR046523">
    <property type="entry name" value="UTP20_dom"/>
</dbReference>
<feature type="repeat" description="HEAT" evidence="1">
    <location>
        <begin position="2648"/>
        <end position="2684"/>
    </location>
</feature>
<dbReference type="PROSITE" id="PS50077">
    <property type="entry name" value="HEAT_REPEAT"/>
    <property type="match status" value="1"/>
</dbReference>
<dbReference type="OrthoDB" id="360653at2759"/>
<dbReference type="InterPro" id="IPR000571">
    <property type="entry name" value="Znf_CCCH"/>
</dbReference>
<protein>
    <submittedName>
        <fullName evidence="5">U3 small nucleolar RNA-associated protein 20</fullName>
    </submittedName>
</protein>
<feature type="domain" description="C3H1-type" evidence="4">
    <location>
        <begin position="235"/>
        <end position="259"/>
    </location>
</feature>
<comment type="caution">
    <text evidence="5">The sequence shown here is derived from an EMBL/GenBank/DDBJ whole genome shotgun (WGS) entry which is preliminary data.</text>
</comment>
<feature type="domain" description="C3H1-type" evidence="4">
    <location>
        <begin position="339"/>
        <end position="363"/>
    </location>
</feature>
<evidence type="ECO:0000256" key="2">
    <source>
        <dbReference type="PROSITE-ProRule" id="PRU00723"/>
    </source>
</evidence>
<dbReference type="GO" id="GO:0032040">
    <property type="term" value="C:small-subunit processome"/>
    <property type="evidence" value="ECO:0007669"/>
    <property type="project" value="TreeGrafter"/>
</dbReference>
<feature type="zinc finger region" description="C3H1-type" evidence="2">
    <location>
        <begin position="339"/>
        <end position="363"/>
    </location>
</feature>
<dbReference type="Pfam" id="PF07539">
    <property type="entry name" value="UTP20_N"/>
    <property type="match status" value="1"/>
</dbReference>
<keyword evidence="2" id="KW-0863">Zinc-finger</keyword>
<evidence type="ECO:0000259" key="4">
    <source>
        <dbReference type="PROSITE" id="PS50103"/>
    </source>
</evidence>
<dbReference type="Pfam" id="PF20416">
    <property type="entry name" value="UTP20"/>
    <property type="match status" value="1"/>
</dbReference>
<dbReference type="InterPro" id="IPR043094">
    <property type="entry name" value="Nab2/ZC3H14_N_sf"/>
</dbReference>
<dbReference type="Pfam" id="PF14608">
    <property type="entry name" value="zf-CCCH_2"/>
    <property type="match status" value="5"/>
</dbReference>
<gene>
    <name evidence="5" type="ORF">NEOLI_001120</name>
</gene>
<evidence type="ECO:0000313" key="5">
    <source>
        <dbReference type="EMBL" id="OLL26461.1"/>
    </source>
</evidence>
<dbReference type="Gene3D" id="1.10.340.40">
    <property type="entry name" value="Nuclear abundant poly(A) RNA-bind protein 2, N-terminal domain"/>
    <property type="match status" value="1"/>
</dbReference>
<dbReference type="Gene3D" id="4.10.1000.40">
    <property type="match status" value="3"/>
</dbReference>
<evidence type="ECO:0000256" key="1">
    <source>
        <dbReference type="PROSITE-ProRule" id="PRU00103"/>
    </source>
</evidence>
<dbReference type="SUPFAM" id="SSF48371">
    <property type="entry name" value="ARM repeat"/>
    <property type="match status" value="3"/>
</dbReference>
<accession>A0A1U7LVB9</accession>
<dbReference type="InterPro" id="IPR021133">
    <property type="entry name" value="HEAT_type_2"/>
</dbReference>
<dbReference type="Pfam" id="PF23099">
    <property type="entry name" value="UTP20_C"/>
    <property type="match status" value="1"/>
</dbReference>
<keyword evidence="6" id="KW-1185">Reference proteome</keyword>
<evidence type="ECO:0000313" key="6">
    <source>
        <dbReference type="Proteomes" id="UP000186594"/>
    </source>
</evidence>
<proteinExistence type="predicted"/>
<dbReference type="SMART" id="SM00356">
    <property type="entry name" value="ZnF_C3H1"/>
    <property type="match status" value="3"/>
</dbReference>
<dbReference type="GO" id="GO:0030686">
    <property type="term" value="C:90S preribosome"/>
    <property type="evidence" value="ECO:0007669"/>
    <property type="project" value="TreeGrafter"/>
</dbReference>
<dbReference type="GO" id="GO:0008270">
    <property type="term" value="F:zinc ion binding"/>
    <property type="evidence" value="ECO:0007669"/>
    <property type="project" value="UniProtKB-KW"/>
</dbReference>
<keyword evidence="2" id="KW-0862">Zinc</keyword>
<dbReference type="PANTHER" id="PTHR17695:SF11">
    <property type="entry name" value="SMALL SUBUNIT PROCESSOME COMPONENT 20 HOMOLOG"/>
    <property type="match status" value="1"/>
</dbReference>
<evidence type="ECO:0000256" key="3">
    <source>
        <dbReference type="SAM" id="MobiDB-lite"/>
    </source>
</evidence>
<organism evidence="5 6">
    <name type="scientific">Neolecta irregularis (strain DAH-3)</name>
    <dbReference type="NCBI Taxonomy" id="1198029"/>
    <lineage>
        <taxon>Eukaryota</taxon>
        <taxon>Fungi</taxon>
        <taxon>Dikarya</taxon>
        <taxon>Ascomycota</taxon>
        <taxon>Taphrinomycotina</taxon>
        <taxon>Neolectales</taxon>
        <taxon>Neolectaceae</taxon>
        <taxon>Neolecta</taxon>
    </lineage>
</organism>
<dbReference type="InterPro" id="IPR052575">
    <property type="entry name" value="SSU_processome_comp_20"/>
</dbReference>
<dbReference type="InterPro" id="IPR057525">
    <property type="entry name" value="UTP20_C"/>
</dbReference>
<reference evidence="5 6" key="1">
    <citation type="submission" date="2016-04" db="EMBL/GenBank/DDBJ databases">
        <title>Evolutionary innovation and constraint leading to complex multicellularity in the Ascomycota.</title>
        <authorList>
            <person name="Cisse O."/>
            <person name="Nguyen A."/>
            <person name="Hewitt D.A."/>
            <person name="Jedd G."/>
            <person name="Stajich J.E."/>
        </authorList>
    </citation>
    <scope>NUCLEOTIDE SEQUENCE [LARGE SCALE GENOMIC DNA]</scope>
    <source>
        <strain evidence="5 6">DAH-3</strain>
    </source>
</reference>
<feature type="zinc finger region" description="C3H1-type" evidence="2">
    <location>
        <begin position="235"/>
        <end position="259"/>
    </location>
</feature>
<dbReference type="Gene3D" id="1.25.10.10">
    <property type="entry name" value="Leucine-rich Repeat Variant"/>
    <property type="match status" value="2"/>
</dbReference>
<dbReference type="InterPro" id="IPR011989">
    <property type="entry name" value="ARM-like"/>
</dbReference>
<feature type="region of interest" description="Disordered" evidence="3">
    <location>
        <begin position="3023"/>
        <end position="3052"/>
    </location>
</feature>
<dbReference type="InterPro" id="IPR016024">
    <property type="entry name" value="ARM-type_fold"/>
</dbReference>
<sequence length="3052" mass="348086">MSGPLDLSMGSPIAKSLQDLIQAKLVERRYTTADDSSQFAEFITVMISNGKNRQQVSVELGDLIGPEFDIAFTEWIFKQLEILQYPQGNGEIRDETIGSDQMDMDITPGGKPSRGTARSNPYPAPRFFNQITKSMERSTSSDRRRRSPPNVSPNLSTGIPTGPRAMREDQPNGHRNVRRYNNQGPLRGPMGNAKLPYTSIPPQVENGFLINPNFGRNLHERMGLPNPDENLTVVTPKPRCRHWPTCQLGATCKFSHPSQLCQKFPNCPNMTGTCPDIHPDDQILQQPPSSFQVPFNSNPFPQMNQFNSGPFQPPYSSFQVKTFVPPVHHVPDLGQKDLKGDSPVCKFADKCTKADCPFAHPTPAAEPGKGLILREERCDAGKQCSNPECDKVHPSPAILTETSTNSQETCKFFPNCKNPSCTFKHEATKVPVLCRNGENCTRPGCHFIHPIPVKCRFGVRCTNEICHFQHPERAPVVSRNMVWRAEDHVSERPFAAPSSTETLAVIKDEFKSFSQRIDNIHIDVSHHINRRIDDEDHYASYFQEALESWTGLNLTTNFVMFHREVRDLSSTFPQLLYNKDRVVDLLEKYILKKDPLSLQPFLDLTVQLMRDFGADSMKYFERIMSLLIELVCVQEAETLEQIFSCLASIFKFLSKYLVPDLPRVFDIIHPLLGSTKQKSFVSRFASEAFAFLLRRARSLQVIAFIQHIVRFIDSNTPERLITSVSMILVDAAKGANRTLHSRATDLFANLLQCQQRTVQLNTITSNFFIAILNFTEKIPLQPLIVTLVEQIERWKDFSELWSSQGELLIALALVLATLRNGNRIADWSQMADLCISVMDKCRFSDELSIRALLWATAIIHYSDFQTVTKENSGLLDAIQSSLDPTFFISFSGLLAERSPERFTNFVLPALHRFITENWAEQTERIKLLLIRLRSRGMLKAGSVSKILAANGSLKISSGHPLIIELSNFLAELQREISNKNFEPSQFMDSAEKLSAICLNFEFMKTISFPVESFRDKLISLIVMLFQIESTASNTSSIGLLIGKLSSCLSHVSTVEPPIKFELPHDLCFSMLAGTRVHGRNTVFLQGLFEIICCNPDNFEISESQLIDILRDLDRNLALPGGHRRSLTLRVLNSVFRIARKSESTVLSTCQAIADSPLDIASARNVSLLLRKLRTESLLRLDVCLARVLPLFCFGTLLVNFTPIWSDAIKSITHMAESSPELIWEIIQHQLCDKMEDQLSLTLHNSISEQQNSQENYGDLSMFHCIESEKLFALGKLWQNLALKNAGDCLNISEDDSTNSPDTRSQALKVLLEIPHFAEKYTRTLVPIFIQQFEEQASDTDDVEIESSTKVTWSRRDKIQLLTIFSKVCNPKALFRTDEVRAILTRLLANADSKVQSIALEALLSWKDPQIKPYIKNLRNFLEESKFRDEITKLLVGDLRESVIQDAHRDVLMPVIIRLLYGKALSRKHSSSGERSQGSRRITILSALVNLRESELGVFISLMLEPFQDVHIFCCVDTIVKVDELQLNLHADLALRKQAGFTAMMCDVIHQLGSKLTNSLPRLLEMLLFSLIRAQTVIDSSDKDNTDRKIARNIRQSGFKALHSLFEHCPNFDWLNYMPVIFERIANQLLEKFPIETSQSPSGLLQLFGSWASSNIYIEFLVRYNPQVLRQIIRCLHKHAKDNVVAFVLDILFNVLHYVKEAQEDGMEVESRQNLLVDPYTTDILEQIAVLFNETSVLQDASRVVLLNSEIKLLSCISEYVHEARSAEVLVSLLIPLLERPVSRVSERTKEDILKIVIRFLPMSQEFDQDESVRKKYFSTICSLFASIKNPGSRLFLSGLLGLFAEKIDGLEPAERFVTEFNSTSKKRIGEPDYDRRFKAFSSLNEVEYAKISYISWVPIVFNMLYYIQDEELSVRSNASFSLHRFVEMMAQHDSEYSTFFRDSIIPALRKGFRHPSANVREEYLGVLGHAVRYCQPDFLIADLKVLLRGDDEEANFFNNVFHIQQHRRIRALNRLAETSKHKIFSSENVGQLLIPLIENFVLHPEKDTHNLVTAGIDVIGALSKNLTWKQYRALFKRYVDLLERKPESTKVVIRLLESIVEAVSQFFILEGSSDALDYGTTIRQDHALDRAVLLKVVTKDLFPKLSSYLKKRDDSTVSLRVPVAVVLVKLLRLLQDDEINLMLPAVLTDVCHILKSRSQVDRDLTRKTLAEIVQLLGPRYMEFIVKELRQALSRGYQLHVLAYTLHSLLVKISECNRIGDLDYCMPALVEILINDLFGKTGTEKEAEDYRSSMKEVKTCKSYDSFQLLASRTMPSQLCDFIRPIKDVLLETCSVKVFKKIDEVLRRVVLGICENSSSEYQEIIAFCYKSYQEGISADMKSSEGVIPSHEQHFTVDLKGHRRHLRIVNSDVTRIAKFALDTLRSILIKHEKLRTDEYVSRFVPILGDSLLSSFEGLALSALRVLNTLVSSSVPSLDKGMSVYLDQVLQFVKASTNTNSELCQASLKFVATVLRDRPTVFVQEELVVYLLERIKPDIEQPDRQGLTFSLIKSVMARGLVIPELYDLMSQIARMMVTNQTRGARNIARTVYFQFLLNFPQGKGRLQKQYDFLVQNLSYVYQSGRQSVMEVVHLILAKFSGDLLQDVIEKVFLPLVMSLVNDDANECREMAASLLQTMMRKADKQRSEMILRTMRQWVDDFEQPSLQRTGLELFGLYFSTVESVKDAERCADVITKLLKGVKFDDSTIDEATLVPIGWETIFHALHTFSKIVNMAPSISFSEKYIELWQEFIRYTLYPYGLVRLEASRLVGSSFVYCKDSAPLWKVSEMIQLAKKLFFVLQSAELLDDLALQTVKNLMFISQWAYKTKAEMPLQGLSSCVDDQHSDDEEEQENITTDSLECISWIFMRISKFLRHEQKGNEYTLISRKLLLQWLLTMIGIISAQEITSNSRYIFSPLFRFVDTPSGKHAEELLNLSQEIFDALKIKLGVTVFTQCYSEIRQKAIDRRHDRRHQRAVQAVTKPEFAAKRRLKRGEQKRDSRKRKAEAFQEFRRRGFK</sequence>
<dbReference type="EMBL" id="LXFE01000181">
    <property type="protein sequence ID" value="OLL26461.1"/>
    <property type="molecule type" value="Genomic_DNA"/>
</dbReference>
<name>A0A1U7LVB9_NEOID</name>
<dbReference type="PANTHER" id="PTHR17695">
    <property type="entry name" value="SMALL SUBUNIT PROCESSOME COMPONENT 20 HOMOLOG"/>
    <property type="match status" value="1"/>
</dbReference>
<dbReference type="OMA" id="CYKSCVQ"/>
<dbReference type="Proteomes" id="UP000186594">
    <property type="component" value="Unassembled WGS sequence"/>
</dbReference>
<feature type="compositionally biased region" description="Basic and acidic residues" evidence="3">
    <location>
        <begin position="3040"/>
        <end position="3052"/>
    </location>
</feature>
<dbReference type="InterPro" id="IPR011430">
    <property type="entry name" value="UTP20_N"/>
</dbReference>
<dbReference type="PROSITE" id="PS50103">
    <property type="entry name" value="ZF_C3H1"/>
    <property type="match status" value="2"/>
</dbReference>
<keyword evidence="2" id="KW-0479">Metal-binding</keyword>
<feature type="region of interest" description="Disordered" evidence="3">
    <location>
        <begin position="93"/>
        <end position="193"/>
    </location>
</feature>
<dbReference type="STRING" id="1198029.A0A1U7LVB9"/>